<gene>
    <name evidence="1" type="ORF">CRP01_03045</name>
</gene>
<proteinExistence type="predicted"/>
<sequence length="361" mass="40421">MKAVIDQFRGVIIQIATPYSTGTGFYLRDADLIVTNDHVVQDNRQVVIDGHLIEKQLVKVIYSDPKHDLAFLEAPVQTDLPDIHLGTDKLLSEGDQVIALGHPFGFKYTSTQGIISNASHEINDISYYLIDAALNPGNSGGPLLDRQGDVIGVNTFIVKDGNNIGFSLPINYLVEAIEEFNKSGRKIGVRCSSCLNIVDESNIDGQYCPYCGSKVKLPSQIEDYEPIGVAQTIETMLEKAGHDVQLSRRGPNNWDIRQGSARISIAYYEKNGLITGDAYLCTLPKKEIGPLYEYLLRQNYDVESLTFSVKDQDVILSLLIYDRYLNVETGLELFTHLFEKADYYDNILVEEYGAQWKYDGE</sequence>
<dbReference type="PANTHER" id="PTHR22939">
    <property type="entry name" value="SERINE PROTEASE FAMILY S1C HTRA-RELATED"/>
    <property type="match status" value="1"/>
</dbReference>
<evidence type="ECO:0000313" key="1">
    <source>
        <dbReference type="EMBL" id="PHN08314.1"/>
    </source>
</evidence>
<dbReference type="PRINTS" id="PR00834">
    <property type="entry name" value="PROTEASES2C"/>
</dbReference>
<organism evidence="1 2">
    <name type="scientific">Flavilitoribacter nigricans (strain ATCC 23147 / DSM 23189 / NBRC 102662 / NCIMB 1420 / SS-2)</name>
    <name type="common">Lewinella nigricans</name>
    <dbReference type="NCBI Taxonomy" id="1122177"/>
    <lineage>
        <taxon>Bacteria</taxon>
        <taxon>Pseudomonadati</taxon>
        <taxon>Bacteroidota</taxon>
        <taxon>Saprospiria</taxon>
        <taxon>Saprospirales</taxon>
        <taxon>Lewinellaceae</taxon>
        <taxon>Flavilitoribacter</taxon>
    </lineage>
</organism>
<keyword evidence="2" id="KW-1185">Reference proteome</keyword>
<name>A0A2D0NIJ1_FLAN2</name>
<dbReference type="InterPro" id="IPR009003">
    <property type="entry name" value="Peptidase_S1_PA"/>
</dbReference>
<dbReference type="Gene3D" id="2.40.10.120">
    <property type="match status" value="1"/>
</dbReference>
<reference evidence="1 2" key="1">
    <citation type="submission" date="2017-10" db="EMBL/GenBank/DDBJ databases">
        <title>The draft genome sequence of Lewinella nigricans NBRC 102662.</title>
        <authorList>
            <person name="Wang K."/>
        </authorList>
    </citation>
    <scope>NUCLEOTIDE SEQUENCE [LARGE SCALE GENOMIC DNA]</scope>
    <source>
        <strain evidence="1 2">NBRC 102662</strain>
    </source>
</reference>
<dbReference type="PANTHER" id="PTHR22939:SF129">
    <property type="entry name" value="SERINE PROTEASE HTRA2, MITOCHONDRIAL"/>
    <property type="match status" value="1"/>
</dbReference>
<dbReference type="Proteomes" id="UP000223913">
    <property type="component" value="Unassembled WGS sequence"/>
</dbReference>
<dbReference type="EMBL" id="PDUD01000002">
    <property type="protein sequence ID" value="PHN08314.1"/>
    <property type="molecule type" value="Genomic_DNA"/>
</dbReference>
<dbReference type="GO" id="GO:0004252">
    <property type="term" value="F:serine-type endopeptidase activity"/>
    <property type="evidence" value="ECO:0007669"/>
    <property type="project" value="InterPro"/>
</dbReference>
<dbReference type="RefSeq" id="WP_099148516.1">
    <property type="nucleotide sequence ID" value="NZ_PDUD01000002.1"/>
</dbReference>
<dbReference type="CDD" id="cd17036">
    <property type="entry name" value="T3SC_YbjN-like_1"/>
    <property type="match status" value="1"/>
</dbReference>
<dbReference type="Gene3D" id="3.30.1460.10">
    <property type="match status" value="1"/>
</dbReference>
<dbReference type="Pfam" id="PF13365">
    <property type="entry name" value="Trypsin_2"/>
    <property type="match status" value="1"/>
</dbReference>
<dbReference type="GO" id="GO:0006508">
    <property type="term" value="P:proteolysis"/>
    <property type="evidence" value="ECO:0007669"/>
    <property type="project" value="InterPro"/>
</dbReference>
<dbReference type="SUPFAM" id="SSF69635">
    <property type="entry name" value="Type III secretory system chaperone-like"/>
    <property type="match status" value="1"/>
</dbReference>
<dbReference type="InterPro" id="IPR001940">
    <property type="entry name" value="Peptidase_S1C"/>
</dbReference>
<accession>A0A2D0NIJ1</accession>
<dbReference type="SUPFAM" id="SSF50494">
    <property type="entry name" value="Trypsin-like serine proteases"/>
    <property type="match status" value="1"/>
</dbReference>
<dbReference type="OrthoDB" id="9766361at2"/>
<protein>
    <submittedName>
        <fullName evidence="1">Peptidase S1</fullName>
    </submittedName>
</protein>
<evidence type="ECO:0000313" key="2">
    <source>
        <dbReference type="Proteomes" id="UP000223913"/>
    </source>
</evidence>
<dbReference type="AlphaFoldDB" id="A0A2D0NIJ1"/>
<comment type="caution">
    <text evidence="1">The sequence shown here is derived from an EMBL/GenBank/DDBJ whole genome shotgun (WGS) entry which is preliminary data.</text>
</comment>